<feature type="non-terminal residue" evidence="2">
    <location>
        <position position="1"/>
    </location>
</feature>
<evidence type="ECO:0000259" key="1">
    <source>
        <dbReference type="Pfam" id="PF13847"/>
    </source>
</evidence>
<dbReference type="SUPFAM" id="SSF53335">
    <property type="entry name" value="S-adenosyl-L-methionine-dependent methyltransferases"/>
    <property type="match status" value="1"/>
</dbReference>
<keyword evidence="3" id="KW-1185">Reference proteome</keyword>
<evidence type="ECO:0000313" key="2">
    <source>
        <dbReference type="EMBL" id="GMS98184.1"/>
    </source>
</evidence>
<gene>
    <name evidence="2" type="ORF">PENTCL1PPCAC_20359</name>
</gene>
<dbReference type="CDD" id="cd02440">
    <property type="entry name" value="AdoMet_MTases"/>
    <property type="match status" value="1"/>
</dbReference>
<name>A0AAV5TW42_9BILA</name>
<evidence type="ECO:0000313" key="3">
    <source>
        <dbReference type="Proteomes" id="UP001432027"/>
    </source>
</evidence>
<proteinExistence type="predicted"/>
<dbReference type="Pfam" id="PF13847">
    <property type="entry name" value="Methyltransf_31"/>
    <property type="match status" value="1"/>
</dbReference>
<feature type="domain" description="Methyltransferase" evidence="1">
    <location>
        <begin position="111"/>
        <end position="230"/>
    </location>
</feature>
<dbReference type="EMBL" id="BTSX01000005">
    <property type="protein sequence ID" value="GMS98184.1"/>
    <property type="molecule type" value="Genomic_DNA"/>
</dbReference>
<dbReference type="InterPro" id="IPR029063">
    <property type="entry name" value="SAM-dependent_MTases_sf"/>
</dbReference>
<sequence>RYVREWLAVLSCAGFIEVTKCDIFWLTNEAKNEWSGINNLAVAEMAFLPTFLQSFNELEDAFKKDGIRGIDYAHFSDFYDSMDSVTTAMHDVHLISDYFPLIGMSDKLEEGGLKVLGVGCVSGYHANKMASAYPKCEIHGTDISEKAIGMARKSAEQHGLTNLTFHVRDAGKMPEDWSESFDFITIFDACHDQVRPDLCLNEIYRMLKPGGVFAMLEISGSSNIHDDKAKFGSFVSVFYAMSMFHCLPVGSNREDALCMGAMWGEKRAKKMLEDAGFQMQCLQVFDPAYFPMNIVYLCKKQ</sequence>
<reference evidence="2" key="1">
    <citation type="submission" date="2023-10" db="EMBL/GenBank/DDBJ databases">
        <title>Genome assembly of Pristionchus species.</title>
        <authorList>
            <person name="Yoshida K."/>
            <person name="Sommer R.J."/>
        </authorList>
    </citation>
    <scope>NUCLEOTIDE SEQUENCE</scope>
    <source>
        <strain evidence="2">RS0144</strain>
    </source>
</reference>
<dbReference type="PANTHER" id="PTHR45581:SF3">
    <property type="entry name" value="METHYLTRANSFERASE DOMAIN-CONTAINING PROTEIN"/>
    <property type="match status" value="1"/>
</dbReference>
<accession>A0AAV5TW42</accession>
<dbReference type="Proteomes" id="UP001432027">
    <property type="component" value="Unassembled WGS sequence"/>
</dbReference>
<dbReference type="Gene3D" id="3.40.50.150">
    <property type="entry name" value="Vaccinia Virus protein VP39"/>
    <property type="match status" value="1"/>
</dbReference>
<dbReference type="PANTHER" id="PTHR45581">
    <property type="entry name" value="PROTEIN CBG10435"/>
    <property type="match status" value="1"/>
</dbReference>
<organism evidence="2 3">
    <name type="scientific">Pristionchus entomophagus</name>
    <dbReference type="NCBI Taxonomy" id="358040"/>
    <lineage>
        <taxon>Eukaryota</taxon>
        <taxon>Metazoa</taxon>
        <taxon>Ecdysozoa</taxon>
        <taxon>Nematoda</taxon>
        <taxon>Chromadorea</taxon>
        <taxon>Rhabditida</taxon>
        <taxon>Rhabditina</taxon>
        <taxon>Diplogasteromorpha</taxon>
        <taxon>Diplogasteroidea</taxon>
        <taxon>Neodiplogasteridae</taxon>
        <taxon>Pristionchus</taxon>
    </lineage>
</organism>
<dbReference type="AlphaFoldDB" id="A0AAV5TW42"/>
<dbReference type="InterPro" id="IPR025714">
    <property type="entry name" value="Methyltranfer_dom"/>
</dbReference>
<protein>
    <recommendedName>
        <fullName evidence="1">Methyltransferase domain-containing protein</fullName>
    </recommendedName>
</protein>
<comment type="caution">
    <text evidence="2">The sequence shown here is derived from an EMBL/GenBank/DDBJ whole genome shotgun (WGS) entry which is preliminary data.</text>
</comment>